<reference evidence="1" key="2">
    <citation type="submission" date="2025-09" db="UniProtKB">
        <authorList>
            <consortium name="EnsemblPlants"/>
        </authorList>
    </citation>
    <scope>IDENTIFICATION</scope>
</reference>
<dbReference type="Proteomes" id="UP001732700">
    <property type="component" value="Chromosome 1A"/>
</dbReference>
<organism evidence="1 2">
    <name type="scientific">Avena sativa</name>
    <name type="common">Oat</name>
    <dbReference type="NCBI Taxonomy" id="4498"/>
    <lineage>
        <taxon>Eukaryota</taxon>
        <taxon>Viridiplantae</taxon>
        <taxon>Streptophyta</taxon>
        <taxon>Embryophyta</taxon>
        <taxon>Tracheophyta</taxon>
        <taxon>Spermatophyta</taxon>
        <taxon>Magnoliopsida</taxon>
        <taxon>Liliopsida</taxon>
        <taxon>Poales</taxon>
        <taxon>Poaceae</taxon>
        <taxon>BOP clade</taxon>
        <taxon>Pooideae</taxon>
        <taxon>Poodae</taxon>
        <taxon>Poeae</taxon>
        <taxon>Poeae Chloroplast Group 1 (Aveneae type)</taxon>
        <taxon>Aveninae</taxon>
        <taxon>Avena</taxon>
    </lineage>
</organism>
<sequence>MEKPSSPSKFLIFLLQFALLSQLLQARILTGDSYDCKRVLASAVDGDDAVLSSSHLNLADDELYRAPSKYAPPSPKPHPSPHPVLGCRPPHRRDGGDGVQMPQPTSSPTGPAPRRDYSRQQQAEAAGRPPSSRPGKMMMDVFRAFLDVYARQM</sequence>
<name>A0ACD5TE86_AVESA</name>
<evidence type="ECO:0000313" key="1">
    <source>
        <dbReference type="EnsemblPlants" id="AVESA.00010b.r2.1AG0038290.1.CDS"/>
    </source>
</evidence>
<dbReference type="EnsemblPlants" id="AVESA.00010b.r2.1AG0038290.1">
    <property type="protein sequence ID" value="AVESA.00010b.r2.1AG0038290.1.CDS"/>
    <property type="gene ID" value="AVESA.00010b.r2.1AG0038290"/>
</dbReference>
<proteinExistence type="predicted"/>
<evidence type="ECO:0000313" key="2">
    <source>
        <dbReference type="Proteomes" id="UP001732700"/>
    </source>
</evidence>
<keyword evidence="2" id="KW-1185">Reference proteome</keyword>
<reference evidence="1" key="1">
    <citation type="submission" date="2021-05" db="EMBL/GenBank/DDBJ databases">
        <authorList>
            <person name="Scholz U."/>
            <person name="Mascher M."/>
            <person name="Fiebig A."/>
        </authorList>
    </citation>
    <scope>NUCLEOTIDE SEQUENCE [LARGE SCALE GENOMIC DNA]</scope>
</reference>
<protein>
    <submittedName>
        <fullName evidence="1">Uncharacterized protein</fullName>
    </submittedName>
</protein>
<accession>A0ACD5TE86</accession>